<keyword evidence="1" id="KW-0812">Transmembrane</keyword>
<reference evidence="2" key="1">
    <citation type="submission" date="2018-05" db="EMBL/GenBank/DDBJ databases">
        <authorList>
            <person name="Lanie J.A."/>
            <person name="Ng W.-L."/>
            <person name="Kazmierczak K.M."/>
            <person name="Andrzejewski T.M."/>
            <person name="Davidsen T.M."/>
            <person name="Wayne K.J."/>
            <person name="Tettelin H."/>
            <person name="Glass J.I."/>
            <person name="Rusch D."/>
            <person name="Podicherti R."/>
            <person name="Tsui H.-C.T."/>
            <person name="Winkler M.E."/>
        </authorList>
    </citation>
    <scope>NUCLEOTIDE SEQUENCE</scope>
</reference>
<gene>
    <name evidence="2" type="ORF">METZ01_LOCUS250472</name>
</gene>
<organism evidence="2">
    <name type="scientific">marine metagenome</name>
    <dbReference type="NCBI Taxonomy" id="408172"/>
    <lineage>
        <taxon>unclassified sequences</taxon>
        <taxon>metagenomes</taxon>
        <taxon>ecological metagenomes</taxon>
    </lineage>
</organism>
<keyword evidence="1" id="KW-0472">Membrane</keyword>
<accession>A0A382IDK9</accession>
<dbReference type="AlphaFoldDB" id="A0A382IDK9"/>
<proteinExistence type="predicted"/>
<evidence type="ECO:0000313" key="2">
    <source>
        <dbReference type="EMBL" id="SVB97618.1"/>
    </source>
</evidence>
<name>A0A382IDK9_9ZZZZ</name>
<dbReference type="EMBL" id="UINC01066674">
    <property type="protein sequence ID" value="SVB97618.1"/>
    <property type="molecule type" value="Genomic_DNA"/>
</dbReference>
<protein>
    <submittedName>
        <fullName evidence="2">Uncharacterized protein</fullName>
    </submittedName>
</protein>
<sequence>MIQYIYLFAGFFAYPELDVIVHVALVLRAQLRIRYP</sequence>
<keyword evidence="1" id="KW-1133">Transmembrane helix</keyword>
<feature type="transmembrane region" description="Helical" evidence="1">
    <location>
        <begin position="6"/>
        <end position="27"/>
    </location>
</feature>
<feature type="non-terminal residue" evidence="2">
    <location>
        <position position="36"/>
    </location>
</feature>
<evidence type="ECO:0000256" key="1">
    <source>
        <dbReference type="SAM" id="Phobius"/>
    </source>
</evidence>